<dbReference type="Gene3D" id="3.40.190.10">
    <property type="entry name" value="Periplasmic binding protein-like II"/>
    <property type="match status" value="2"/>
</dbReference>
<feature type="chain" id="PRO_5041705706" evidence="1">
    <location>
        <begin position="24"/>
        <end position="245"/>
    </location>
</feature>
<evidence type="ECO:0000313" key="2">
    <source>
        <dbReference type="EMBL" id="WIT13072.1"/>
    </source>
</evidence>
<dbReference type="PANTHER" id="PTHR35936:SF17">
    <property type="entry name" value="ARGININE-BINDING EXTRACELLULAR PROTEIN ARTP"/>
    <property type="match status" value="1"/>
</dbReference>
<proteinExistence type="predicted"/>
<dbReference type="Proteomes" id="UP001177769">
    <property type="component" value="Chromosome"/>
</dbReference>
<sequence length="245" mass="27111">MRMLLLRLLTCLTVLLCSSAALAQPAPLRIGSWDRDSDPLTAVSEAVLSRAYAELGQPLEFVALPNRRALQAMLAGELDGNLHRVYEFAAAHPDLQRIAPPINTSAVRVYTYDAKRVQPHDWAQLQGLRVAYQRGVLRIEQMLPAGARRVEAGSVNELFKLLAAGIADVALCTEPAQAPPLRRLGKLKRLEQPLEEHLLYHYLGARQAELAPRLTAVLQRLQASGELEAIRQAALQAYLRQHPAE</sequence>
<keyword evidence="3" id="KW-1185">Reference proteome</keyword>
<dbReference type="EMBL" id="CP116346">
    <property type="protein sequence ID" value="WIT13072.1"/>
    <property type="molecule type" value="Genomic_DNA"/>
</dbReference>
<name>A0AA95SNX2_9BURK</name>
<gene>
    <name evidence="2" type="ORF">PFX98_05550</name>
</gene>
<dbReference type="KEGG" id="pais:PFX98_05550"/>
<keyword evidence="1" id="KW-0732">Signal</keyword>
<feature type="signal peptide" evidence="1">
    <location>
        <begin position="1"/>
        <end position="23"/>
    </location>
</feature>
<dbReference type="AlphaFoldDB" id="A0AA95SNX2"/>
<dbReference type="PANTHER" id="PTHR35936">
    <property type="entry name" value="MEMBRANE-BOUND LYTIC MUREIN TRANSGLYCOSYLASE F"/>
    <property type="match status" value="1"/>
</dbReference>
<accession>A0AA95SNX2</accession>
<evidence type="ECO:0000256" key="1">
    <source>
        <dbReference type="SAM" id="SignalP"/>
    </source>
</evidence>
<evidence type="ECO:0000313" key="3">
    <source>
        <dbReference type="Proteomes" id="UP001177769"/>
    </source>
</evidence>
<reference evidence="2" key="1">
    <citation type="submission" date="2023-01" db="EMBL/GenBank/DDBJ databases">
        <title>Whole genome sequence of Paucibacter sp. S2-9 isolated from pond sediment.</title>
        <authorList>
            <person name="Jung J.Y."/>
        </authorList>
    </citation>
    <scope>NUCLEOTIDE SEQUENCE</scope>
    <source>
        <strain evidence="2">S2-9</strain>
    </source>
</reference>
<protein>
    <submittedName>
        <fullName evidence="2">Transporter substrate-binding domain-containing protein</fullName>
    </submittedName>
</protein>
<organism evidence="2 3">
    <name type="scientific">Paucibacter sediminis</name>
    <dbReference type="NCBI Taxonomy" id="3019553"/>
    <lineage>
        <taxon>Bacteria</taxon>
        <taxon>Pseudomonadati</taxon>
        <taxon>Pseudomonadota</taxon>
        <taxon>Betaproteobacteria</taxon>
        <taxon>Burkholderiales</taxon>
        <taxon>Sphaerotilaceae</taxon>
        <taxon>Roseateles</taxon>
    </lineage>
</organism>
<dbReference type="SUPFAM" id="SSF53850">
    <property type="entry name" value="Periplasmic binding protein-like II"/>
    <property type="match status" value="1"/>
</dbReference>
<dbReference type="RefSeq" id="WP_285234175.1">
    <property type="nucleotide sequence ID" value="NZ_CP116346.1"/>
</dbReference>